<dbReference type="InterPro" id="IPR029071">
    <property type="entry name" value="Ubiquitin-like_domsf"/>
</dbReference>
<dbReference type="Pfam" id="PF00617">
    <property type="entry name" value="RasGEF"/>
    <property type="match status" value="1"/>
</dbReference>
<comment type="caution">
    <text evidence="4">The sequence shown here is derived from an EMBL/GenBank/DDBJ whole genome shotgun (WGS) entry which is preliminary data.</text>
</comment>
<dbReference type="Gene3D" id="1.10.840.10">
    <property type="entry name" value="Ras guanine-nucleotide exchange factors catalytic domain"/>
    <property type="match status" value="1"/>
</dbReference>
<dbReference type="PROSITE" id="PS00720">
    <property type="entry name" value="RASGEF"/>
    <property type="match status" value="1"/>
</dbReference>
<keyword evidence="5" id="KW-1185">Reference proteome</keyword>
<dbReference type="InterPro" id="IPR023578">
    <property type="entry name" value="Ras_GEF_dom_sf"/>
</dbReference>
<dbReference type="CDD" id="cd00155">
    <property type="entry name" value="RasGEF"/>
    <property type="match status" value="1"/>
</dbReference>
<dbReference type="STRING" id="33528.ENSGAFP00000007335"/>
<keyword evidence="1 2" id="KW-0344">Guanine-nucleotide releasing factor</keyword>
<dbReference type="SMART" id="SM00147">
    <property type="entry name" value="RasGEF"/>
    <property type="match status" value="1"/>
</dbReference>
<dbReference type="SUPFAM" id="SSF54236">
    <property type="entry name" value="Ubiquitin-like"/>
    <property type="match status" value="1"/>
</dbReference>
<evidence type="ECO:0000256" key="2">
    <source>
        <dbReference type="PROSITE-ProRule" id="PRU00168"/>
    </source>
</evidence>
<name>A0A315WBV9_GAMAF</name>
<reference evidence="4 5" key="1">
    <citation type="journal article" date="2018" name="G3 (Bethesda)">
        <title>A High-Quality Reference Genome for the Invasive Mosquitofish Gambusia affinis Using a Chicago Library.</title>
        <authorList>
            <person name="Hoffberg S.L."/>
            <person name="Troendle N.J."/>
            <person name="Glenn T.C."/>
            <person name="Mahmud O."/>
            <person name="Louha S."/>
            <person name="Chalopin D."/>
            <person name="Bennetzen J.L."/>
            <person name="Mauricio R."/>
        </authorList>
    </citation>
    <scope>NUCLEOTIDE SEQUENCE [LARGE SCALE GENOMIC DNA]</scope>
    <source>
        <strain evidence="4">NE01/NJP1002.9</strain>
        <tissue evidence="4">Muscle</tissue>
    </source>
</reference>
<feature type="domain" description="Ras-GEF" evidence="3">
    <location>
        <begin position="368"/>
        <end position="603"/>
    </location>
</feature>
<dbReference type="Gene3D" id="1.20.870.10">
    <property type="entry name" value="Son of sevenless (SoS) protein Chain: S domain 1"/>
    <property type="match status" value="2"/>
</dbReference>
<sequence>MSWDCGLKYMFSMSPALQQGSKCILHDKEDLSKLEMVQRLAKDGCRFLQSHSKGPEKTSEPQSDEAVRLCVRERDHDVLVLRRVLSEQPAHAAWLRGGGREEARTRRYAVVSGTPEKILEHLLGDMTLDDDRGTTQGKESDMLLDDFLLTYPRHKIKEDLKEVLERKQKVLHLVWHWMSLCKEFLREDEHVKVFLKSLYRYVIDDLYEHPALEKDVKELQKFYQLRRRHTVDDDSPHRNGRALSHQLSLKENGLRSRITHRENKEVLCRVYVTMDSYLSAKVHGEVVAQELLQAVAERMDVPASELILVAITYPGGRLLLQPQDRVFSNSLRPVGRLHVCRKDLGEVLNPFTDNSELQLRTPRMLTLNTWDVAVALTNFDWTIFNSMHEQELIYFTFNRHVCSSYTMPLEMLLQQCNEVQLWVMTEVLLCPTLCKRVQLIKKFIKIAAHCKAQRNLNSYFAIVMGLNAGAVSRLSQTWEKIPGKFKKLFSELETVTDPSLNHKAYRDSFKKMKSPKIPFLPLLLKDITFIHEGNKTFHDNVVNFEKLHMIADMARHIRECQQDHVGNGIAQKSSSEVRAYTDYLHVIDNQQTLFELSHRLEPHLKLIMLLFNPFCLLLYVSNDELTTSDKTQRRREKLLRRANERKRRQMRRICRKTGSSFPSPGTQYTESIFHPPFVCLEPLRLQGGIKNNTTVIIVGENLIGEKGLVNQMQTERRRQIKDGWKAHTYVEPRCFVRYTGHSKVFLSSCSSAGTALTYSTGMAGAWKKQRENNMELNSCSLEHISKHASGDHMLLGVLCWFCSDEDPSHHPELWLQSVFDPLDGLLLWINDEWPTLTGGQDGCIFSRHPIIWQALVVPGCHSGIICKHEDWIQAVCQGHRDLEQNQGIEVFFTCLVDTVVNAYLNFINFMDEPVAHRLQSLSCPRMKPVDGCTVNESREPMGPDTQGIANRRHTQYNLQSLEKDRGNCTSKHSCTVSIWIFWKSCMSFMSTSLSEYTLQDSCSHNATRSELSLKTTRNIFIKQYHQVSTFCLPFPSVNPACNDKGFLRLQSKLHSRFSNDLLKFKVSFSLNFQAWEQVPKQSQEGCHIFSHNFRHIEVPQCTHQHLGKNQLEPEQI</sequence>
<dbReference type="Proteomes" id="UP000250572">
    <property type="component" value="Unassembled WGS sequence"/>
</dbReference>
<dbReference type="GO" id="GO:0005085">
    <property type="term" value="F:guanyl-nucleotide exchange factor activity"/>
    <property type="evidence" value="ECO:0007669"/>
    <property type="project" value="UniProtKB-KW"/>
</dbReference>
<dbReference type="PROSITE" id="PS50009">
    <property type="entry name" value="RASGEF_CAT"/>
    <property type="match status" value="1"/>
</dbReference>
<dbReference type="GO" id="GO:0007265">
    <property type="term" value="P:Ras protein signal transduction"/>
    <property type="evidence" value="ECO:0007669"/>
    <property type="project" value="TreeGrafter"/>
</dbReference>
<proteinExistence type="predicted"/>
<gene>
    <name evidence="4" type="ORF">CCH79_00007607</name>
</gene>
<dbReference type="PANTHER" id="PTHR23113:SF26">
    <property type="entry name" value="RAP GUANINE NUCLEOTIDE EXCHANGE FACTOR 5"/>
    <property type="match status" value="1"/>
</dbReference>
<dbReference type="InterPro" id="IPR008937">
    <property type="entry name" value="Ras-like_GEF"/>
</dbReference>
<dbReference type="InterPro" id="IPR019804">
    <property type="entry name" value="Ras_G-nucl-exch_fac_CS"/>
</dbReference>
<evidence type="ECO:0000313" key="4">
    <source>
        <dbReference type="EMBL" id="PWA33662.1"/>
    </source>
</evidence>
<dbReference type="InterPro" id="IPR036964">
    <property type="entry name" value="RASGEF_cat_dom_sf"/>
</dbReference>
<dbReference type="EMBL" id="NHOQ01000034">
    <property type="protein sequence ID" value="PWA33662.1"/>
    <property type="molecule type" value="Genomic_DNA"/>
</dbReference>
<dbReference type="AlphaFoldDB" id="A0A315WBV9"/>
<evidence type="ECO:0000259" key="3">
    <source>
        <dbReference type="PROSITE" id="PS50009"/>
    </source>
</evidence>
<dbReference type="Gene3D" id="3.10.20.90">
    <property type="entry name" value="Phosphatidylinositol 3-kinase Catalytic Subunit, Chain A, domain 1"/>
    <property type="match status" value="1"/>
</dbReference>
<dbReference type="GO" id="GO:0005886">
    <property type="term" value="C:plasma membrane"/>
    <property type="evidence" value="ECO:0007669"/>
    <property type="project" value="TreeGrafter"/>
</dbReference>
<dbReference type="InterPro" id="IPR001895">
    <property type="entry name" value="RASGEF_cat_dom"/>
</dbReference>
<organism evidence="4 5">
    <name type="scientific">Gambusia affinis</name>
    <name type="common">Western mosquitofish</name>
    <name type="synonym">Heterandria affinis</name>
    <dbReference type="NCBI Taxonomy" id="33528"/>
    <lineage>
        <taxon>Eukaryota</taxon>
        <taxon>Metazoa</taxon>
        <taxon>Chordata</taxon>
        <taxon>Craniata</taxon>
        <taxon>Vertebrata</taxon>
        <taxon>Euteleostomi</taxon>
        <taxon>Actinopterygii</taxon>
        <taxon>Neopterygii</taxon>
        <taxon>Teleostei</taxon>
        <taxon>Neoteleostei</taxon>
        <taxon>Acanthomorphata</taxon>
        <taxon>Ovalentaria</taxon>
        <taxon>Atherinomorphae</taxon>
        <taxon>Cyprinodontiformes</taxon>
        <taxon>Poeciliidae</taxon>
        <taxon>Poeciliinae</taxon>
        <taxon>Gambusia</taxon>
    </lineage>
</organism>
<dbReference type="SUPFAM" id="SSF48366">
    <property type="entry name" value="Ras GEF"/>
    <property type="match status" value="1"/>
</dbReference>
<dbReference type="PANTHER" id="PTHR23113">
    <property type="entry name" value="GUANINE NUCLEOTIDE EXCHANGE FACTOR"/>
    <property type="match status" value="1"/>
</dbReference>
<protein>
    <recommendedName>
        <fullName evidence="3">Ras-GEF domain-containing protein</fullName>
    </recommendedName>
</protein>
<accession>A0A315WBV9</accession>
<evidence type="ECO:0000256" key="1">
    <source>
        <dbReference type="ARBA" id="ARBA00022658"/>
    </source>
</evidence>
<evidence type="ECO:0000313" key="5">
    <source>
        <dbReference type="Proteomes" id="UP000250572"/>
    </source>
</evidence>